<accession>A0ABW2A902</accession>
<evidence type="ECO:0000256" key="3">
    <source>
        <dbReference type="ARBA" id="ARBA00022989"/>
    </source>
</evidence>
<gene>
    <name evidence="8" type="ORF">ACFQDL_30325</name>
</gene>
<dbReference type="PROSITE" id="PS50111">
    <property type="entry name" value="CHEMOTAXIS_TRANSDUC_2"/>
    <property type="match status" value="1"/>
</dbReference>
<name>A0ABW2A902_9GAMM</name>
<reference evidence="9" key="1">
    <citation type="journal article" date="2019" name="Int. J. Syst. Evol. Microbiol.">
        <title>The Global Catalogue of Microorganisms (GCM) 10K type strain sequencing project: providing services to taxonomists for standard genome sequencing and annotation.</title>
        <authorList>
            <consortium name="The Broad Institute Genomics Platform"/>
            <consortium name="The Broad Institute Genome Sequencing Center for Infectious Disease"/>
            <person name="Wu L."/>
            <person name="Ma J."/>
        </authorList>
    </citation>
    <scope>NUCLEOTIDE SEQUENCE [LARGE SCALE GENOMIC DNA]</scope>
    <source>
        <strain evidence="9">NBRC 111756</strain>
    </source>
</reference>
<evidence type="ECO:0000256" key="5">
    <source>
        <dbReference type="ARBA" id="ARBA00023224"/>
    </source>
</evidence>
<evidence type="ECO:0000256" key="2">
    <source>
        <dbReference type="ARBA" id="ARBA00022692"/>
    </source>
</evidence>
<dbReference type="Proteomes" id="UP001596422">
    <property type="component" value="Unassembled WGS sequence"/>
</dbReference>
<dbReference type="SUPFAM" id="SSF58104">
    <property type="entry name" value="Methyl-accepting chemotaxis protein (MCP) signaling domain"/>
    <property type="match status" value="1"/>
</dbReference>
<protein>
    <submittedName>
        <fullName evidence="8">Methyl-accepting chemotaxis protein</fullName>
    </submittedName>
</protein>
<keyword evidence="3" id="KW-1133">Transmembrane helix</keyword>
<proteinExistence type="predicted"/>
<feature type="domain" description="Methyl-accepting transducer" evidence="7">
    <location>
        <begin position="1"/>
        <end position="159"/>
    </location>
</feature>
<dbReference type="Pfam" id="PF00015">
    <property type="entry name" value="MCPsignal"/>
    <property type="match status" value="1"/>
</dbReference>
<dbReference type="EMBL" id="JBHSWE010000001">
    <property type="protein sequence ID" value="MFC6673905.1"/>
    <property type="molecule type" value="Genomic_DNA"/>
</dbReference>
<comment type="caution">
    <text evidence="8">The sequence shown here is derived from an EMBL/GenBank/DDBJ whole genome shotgun (WGS) entry which is preliminary data.</text>
</comment>
<evidence type="ECO:0000256" key="4">
    <source>
        <dbReference type="ARBA" id="ARBA00023136"/>
    </source>
</evidence>
<keyword evidence="9" id="KW-1185">Reference proteome</keyword>
<dbReference type="InterPro" id="IPR004089">
    <property type="entry name" value="MCPsignal_dom"/>
</dbReference>
<evidence type="ECO:0000313" key="8">
    <source>
        <dbReference type="EMBL" id="MFC6673905.1"/>
    </source>
</evidence>
<dbReference type="SMART" id="SM00283">
    <property type="entry name" value="MA"/>
    <property type="match status" value="1"/>
</dbReference>
<organism evidence="8 9">
    <name type="scientific">Marinobacterium aestuariivivens</name>
    <dbReference type="NCBI Taxonomy" id="1698799"/>
    <lineage>
        <taxon>Bacteria</taxon>
        <taxon>Pseudomonadati</taxon>
        <taxon>Pseudomonadota</taxon>
        <taxon>Gammaproteobacteria</taxon>
        <taxon>Oceanospirillales</taxon>
        <taxon>Oceanospirillaceae</taxon>
        <taxon>Marinobacterium</taxon>
    </lineage>
</organism>
<evidence type="ECO:0000259" key="7">
    <source>
        <dbReference type="PROSITE" id="PS50111"/>
    </source>
</evidence>
<dbReference type="PANTHER" id="PTHR32089">
    <property type="entry name" value="METHYL-ACCEPTING CHEMOTAXIS PROTEIN MCPB"/>
    <property type="match status" value="1"/>
</dbReference>
<sequence>MAQLADDVDRAADAMREVEQDSGSIGLVLDVIRNIADQTNLLALNAAIEAARAGEHGRGFAVVADEVRSLASRTQQSTEEIRQTIEKLQNGTQSAVLVMEQGQTRARGSVEQAGQAGEALAAIAAAIASISDMNTQIATASEQQSAVTEEINRNIHQISSLSTQSAEGARQGSEATSELARLAAELQREVGRFRT</sequence>
<dbReference type="PANTHER" id="PTHR32089:SF119">
    <property type="entry name" value="METHYL-ACCEPTING CHEMOTAXIS PROTEIN CTPL"/>
    <property type="match status" value="1"/>
</dbReference>
<dbReference type="RefSeq" id="WP_379913457.1">
    <property type="nucleotide sequence ID" value="NZ_JBHSWE010000001.1"/>
</dbReference>
<evidence type="ECO:0000256" key="6">
    <source>
        <dbReference type="PROSITE-ProRule" id="PRU00284"/>
    </source>
</evidence>
<keyword evidence="2" id="KW-0812">Transmembrane</keyword>
<keyword evidence="5 6" id="KW-0807">Transducer</keyword>
<comment type="subcellular location">
    <subcellularLocation>
        <location evidence="1">Membrane</location>
        <topology evidence="1">Multi-pass membrane protein</topology>
    </subcellularLocation>
</comment>
<evidence type="ECO:0000256" key="1">
    <source>
        <dbReference type="ARBA" id="ARBA00004141"/>
    </source>
</evidence>
<dbReference type="Gene3D" id="1.10.287.950">
    <property type="entry name" value="Methyl-accepting chemotaxis protein"/>
    <property type="match status" value="1"/>
</dbReference>
<keyword evidence="4" id="KW-0472">Membrane</keyword>
<evidence type="ECO:0000313" key="9">
    <source>
        <dbReference type="Proteomes" id="UP001596422"/>
    </source>
</evidence>